<comment type="caution">
    <text evidence="8">The sequence shown here is derived from an EMBL/GenBank/DDBJ whole genome shotgun (WGS) entry which is preliminary data.</text>
</comment>
<dbReference type="AlphaFoldDB" id="A0A507AZW5"/>
<dbReference type="InParanoid" id="A0A507AZW5"/>
<dbReference type="FunFam" id="3.90.226.10:FF:000048">
    <property type="entry name" value="3,2-trans-enoyl-CoA isomerase"/>
    <property type="match status" value="1"/>
</dbReference>
<dbReference type="GO" id="GO:0006635">
    <property type="term" value="P:fatty acid beta-oxidation"/>
    <property type="evidence" value="ECO:0007669"/>
    <property type="project" value="TreeGrafter"/>
</dbReference>
<feature type="compositionally biased region" description="Basic and acidic residues" evidence="6">
    <location>
        <begin position="948"/>
        <end position="963"/>
    </location>
</feature>
<feature type="compositionally biased region" description="Basic and acidic residues" evidence="6">
    <location>
        <begin position="446"/>
        <end position="474"/>
    </location>
</feature>
<comment type="subcellular location">
    <subcellularLocation>
        <location evidence="1">Peroxisome</location>
    </subcellularLocation>
</comment>
<dbReference type="GeneID" id="41971677"/>
<accession>A0A507AZW5</accession>
<evidence type="ECO:0000256" key="6">
    <source>
        <dbReference type="SAM" id="MobiDB-lite"/>
    </source>
</evidence>
<keyword evidence="5" id="KW-0413">Isomerase</keyword>
<keyword evidence="7" id="KW-1133">Transmembrane helix</keyword>
<dbReference type="EMBL" id="SKBQ01000020">
    <property type="protein sequence ID" value="TPX15532.1"/>
    <property type="molecule type" value="Genomic_DNA"/>
</dbReference>
<sequence>MSDSIISVEYSGRLATITIDNDKKLNALDQMGYYEIARLLREIATHDEVYITLLTAKGRYFSAGADVSSINNNPPAGLGKDTHLHWLRSFVALNLNVTQAFYSHPKILVAGLNGPAIGLSAALVAFADFVYCTPQTFLLTPFSSLGLVAEGGASRALVQRLGISKANEALIMSKRISADELVQTGFVNRCFAECGRGEDEKFRRLVRREIDERLGEHLIGDSLTGIKKLIRRPEMDTMDLQNVNEVFAGLGRFMSGVPQEEFRKIASGEKRHKLCVLQPRFCGDLLLQILELVVGCCTRHRKAVFEVENVKEPLYQQIFLKIPFFCSRLGLRGRSGLFPRGILVAILLLAICLLGFFLVAFLWLFLLGTLRGLVTILRRLLLDRLQGLEPRLAQQLPQLPPEHEEGRGAPEVDARVAQRGAEVAQELERARGRGGRQRRLALPQRPAHDGPARQRGRGELVHGGDDDRGRDRLVQRGHGGQAEGPDGVQLRQPAPDVPQDAQEVHGDVAARGVVLVRAPSLGQLLLELRERLDERLVEARVQRLRVVPAEQLLPLLDRFLVLDLVHVVLPPLPPQLRHDLAYVVNDAVPGLVARDRLRHGVAAAVEASDDVLREVCRAVGQVHVQAGVVPQRIVLVRDVLPPSFQRRGDFRAHEAELVDFGAQDLEHVAVDGFSQPVQHDRWVEAARPSAVPDPELEDIGAQFHDGLELGQLLQRLPQALHEHLAVLRGPVGQHFLRLAAVQIVVPDVRLEVLDLVAAPALVDVESQGLHVSQRVVVEQIVFLQAQECIAQFAWDQRLDVEKGPRVELEASEDVLGSALPLAVGVLEGIGHGLLPDLQKVPQHIAGPRAVGQAVGAQGLEHVSAIGGALSGPLQHLVDAPQHSPPQARHPLQRRLDRRRNLPRHGVALLAEAAPQKAAQDHQLRRKDKPIASTQLRAAAAVVAPPQRPLHDEHARLEEPRPGNEPRILQGWPTAAAAATRPPAIRPRARVLRHEARQRADLAAHDGAPAPAARARQPGLHGLHVPAHGDYRVRRAEELAVGAAHLRAQAGGLVVDLQVQGLVDGADLGQGVVRGEDLGRGGEEACVGG</sequence>
<evidence type="ECO:0000256" key="5">
    <source>
        <dbReference type="ARBA" id="ARBA00023235"/>
    </source>
</evidence>
<name>A0A507AZW5_9PEZI</name>
<dbReference type="InterPro" id="IPR051053">
    <property type="entry name" value="ECH/Chromodomain_protein"/>
</dbReference>
<comment type="similarity">
    <text evidence="3">Belongs to the enoyl-CoA hydratase/isomerase family.</text>
</comment>
<feature type="region of interest" description="Disordered" evidence="6">
    <location>
        <begin position="426"/>
        <end position="499"/>
    </location>
</feature>
<dbReference type="SUPFAM" id="SSF52096">
    <property type="entry name" value="ClpP/crotonase"/>
    <property type="match status" value="1"/>
</dbReference>
<dbReference type="Pfam" id="PF00378">
    <property type="entry name" value="ECH_1"/>
    <property type="match status" value="1"/>
</dbReference>
<dbReference type="GO" id="GO:0005782">
    <property type="term" value="C:peroxisomal matrix"/>
    <property type="evidence" value="ECO:0007669"/>
    <property type="project" value="TreeGrafter"/>
</dbReference>
<feature type="region of interest" description="Disordered" evidence="6">
    <location>
        <begin position="874"/>
        <end position="894"/>
    </location>
</feature>
<keyword evidence="4" id="KW-0576">Peroxisome</keyword>
<organism evidence="8 9">
    <name type="scientific">Thyridium curvatum</name>
    <dbReference type="NCBI Taxonomy" id="1093900"/>
    <lineage>
        <taxon>Eukaryota</taxon>
        <taxon>Fungi</taxon>
        <taxon>Dikarya</taxon>
        <taxon>Ascomycota</taxon>
        <taxon>Pezizomycotina</taxon>
        <taxon>Sordariomycetes</taxon>
        <taxon>Sordariomycetidae</taxon>
        <taxon>Thyridiales</taxon>
        <taxon>Thyridiaceae</taxon>
        <taxon>Thyridium</taxon>
    </lineage>
</organism>
<gene>
    <name evidence="8" type="ORF">E0L32_004230</name>
</gene>
<dbReference type="CDD" id="cd06558">
    <property type="entry name" value="crotonase-like"/>
    <property type="match status" value="1"/>
</dbReference>
<comment type="pathway">
    <text evidence="2">Lipid metabolism; fatty acid beta-oxidation.</text>
</comment>
<dbReference type="Gene3D" id="3.90.226.10">
    <property type="entry name" value="2-enoyl-CoA Hydratase, Chain A, domain 1"/>
    <property type="match status" value="1"/>
</dbReference>
<dbReference type="Proteomes" id="UP000319257">
    <property type="component" value="Unassembled WGS sequence"/>
</dbReference>
<dbReference type="RefSeq" id="XP_030997243.1">
    <property type="nucleotide sequence ID" value="XM_031138618.1"/>
</dbReference>
<feature type="transmembrane region" description="Helical" evidence="7">
    <location>
        <begin position="342"/>
        <end position="366"/>
    </location>
</feature>
<evidence type="ECO:0000256" key="1">
    <source>
        <dbReference type="ARBA" id="ARBA00004275"/>
    </source>
</evidence>
<dbReference type="InterPro" id="IPR001753">
    <property type="entry name" value="Enoyl-CoA_hydra/iso"/>
</dbReference>
<keyword evidence="7" id="KW-0812">Transmembrane</keyword>
<evidence type="ECO:0000313" key="8">
    <source>
        <dbReference type="EMBL" id="TPX15532.1"/>
    </source>
</evidence>
<proteinExistence type="inferred from homology"/>
<evidence type="ECO:0000313" key="9">
    <source>
        <dbReference type="Proteomes" id="UP000319257"/>
    </source>
</evidence>
<dbReference type="InterPro" id="IPR029045">
    <property type="entry name" value="ClpP/crotonase-like_dom_sf"/>
</dbReference>
<dbReference type="STRING" id="1093900.A0A507AZW5"/>
<reference evidence="8 9" key="1">
    <citation type="submission" date="2019-06" db="EMBL/GenBank/DDBJ databases">
        <title>Draft genome sequence of the filamentous fungus Phialemoniopsis curvata isolated from diesel fuel.</title>
        <authorList>
            <person name="Varaljay V.A."/>
            <person name="Lyon W.J."/>
            <person name="Crouch A.L."/>
            <person name="Drake C.E."/>
            <person name="Hollomon J.M."/>
            <person name="Nadeau L.J."/>
            <person name="Nunn H.S."/>
            <person name="Stevenson B.S."/>
            <person name="Bojanowski C.L."/>
            <person name="Crookes-Goodson W.J."/>
        </authorList>
    </citation>
    <scope>NUCLEOTIDE SEQUENCE [LARGE SCALE GENOMIC DNA]</scope>
    <source>
        <strain evidence="8 9">D216</strain>
    </source>
</reference>
<evidence type="ECO:0000256" key="7">
    <source>
        <dbReference type="SAM" id="Phobius"/>
    </source>
</evidence>
<keyword evidence="7" id="KW-0472">Membrane</keyword>
<dbReference type="GO" id="GO:0004165">
    <property type="term" value="F:delta(3)-delta(2)-enoyl-CoA isomerase activity"/>
    <property type="evidence" value="ECO:0007669"/>
    <property type="project" value="UniProtKB-ARBA"/>
</dbReference>
<evidence type="ECO:0000256" key="2">
    <source>
        <dbReference type="ARBA" id="ARBA00005005"/>
    </source>
</evidence>
<evidence type="ECO:0000256" key="3">
    <source>
        <dbReference type="ARBA" id="ARBA00005254"/>
    </source>
</evidence>
<dbReference type="PANTHER" id="PTHR43684">
    <property type="match status" value="1"/>
</dbReference>
<feature type="region of interest" description="Disordered" evidence="6">
    <location>
        <begin position="936"/>
        <end position="967"/>
    </location>
</feature>
<keyword evidence="9" id="KW-1185">Reference proteome</keyword>
<dbReference type="OrthoDB" id="448450at2759"/>
<evidence type="ECO:0000256" key="4">
    <source>
        <dbReference type="ARBA" id="ARBA00023140"/>
    </source>
</evidence>
<protein>
    <submittedName>
        <fullName evidence="8">Uncharacterized protein</fullName>
    </submittedName>
</protein>
<dbReference type="PANTHER" id="PTHR43684:SF1">
    <property type="entry name" value="ENOYL-COA DELTA ISOMERASE 2"/>
    <property type="match status" value="1"/>
</dbReference>